<feature type="chain" id="PRO_5041972491" evidence="2">
    <location>
        <begin position="30"/>
        <end position="829"/>
    </location>
</feature>
<evidence type="ECO:0000256" key="2">
    <source>
        <dbReference type="SAM" id="SignalP"/>
    </source>
</evidence>
<protein>
    <submittedName>
        <fullName evidence="3">Uncharacterized protein</fullName>
    </submittedName>
</protein>
<evidence type="ECO:0000313" key="3">
    <source>
        <dbReference type="EMBL" id="KAJ8496064.1"/>
    </source>
</evidence>
<dbReference type="AlphaFoldDB" id="A0AAD7XD41"/>
<feature type="region of interest" description="Disordered" evidence="1">
    <location>
        <begin position="681"/>
        <end position="808"/>
    </location>
</feature>
<feature type="compositionally biased region" description="Polar residues" evidence="1">
    <location>
        <begin position="123"/>
        <end position="139"/>
    </location>
</feature>
<dbReference type="Proteomes" id="UP001215151">
    <property type="component" value="Unassembled WGS sequence"/>
</dbReference>
<keyword evidence="4" id="KW-1185">Reference proteome</keyword>
<feature type="compositionally biased region" description="Low complexity" evidence="1">
    <location>
        <begin position="108"/>
        <end position="119"/>
    </location>
</feature>
<comment type="caution">
    <text evidence="3">The sequence shown here is derived from an EMBL/GenBank/DDBJ whole genome shotgun (WGS) entry which is preliminary data.</text>
</comment>
<proteinExistence type="predicted"/>
<feature type="signal peptide" evidence="2">
    <location>
        <begin position="1"/>
        <end position="29"/>
    </location>
</feature>
<feature type="compositionally biased region" description="Basic and acidic residues" evidence="1">
    <location>
        <begin position="57"/>
        <end position="75"/>
    </location>
</feature>
<accession>A0AAD7XD41</accession>
<feature type="compositionally biased region" description="Low complexity" evidence="1">
    <location>
        <begin position="704"/>
        <end position="772"/>
    </location>
</feature>
<feature type="region of interest" description="Disordered" evidence="1">
    <location>
        <begin position="50"/>
        <end position="142"/>
    </location>
</feature>
<feature type="compositionally biased region" description="Acidic residues" evidence="1">
    <location>
        <begin position="567"/>
        <end position="576"/>
    </location>
</feature>
<name>A0AAD7XD41_9APHY</name>
<dbReference type="EMBL" id="JAPEVG010000018">
    <property type="protein sequence ID" value="KAJ8496064.1"/>
    <property type="molecule type" value="Genomic_DNA"/>
</dbReference>
<keyword evidence="2" id="KW-0732">Signal</keyword>
<sequence length="829" mass="88198">MVAPSSRFALLAALSSIAALSTVPMSTEAAAIQPQYRDVVDYPIVARHSAHGSTKADTAHDHRGSSSKSEMKVAAKDTSANKPVDKQRHTKPVVPLPARLAQKNSRKGSSSTEESTASEGSRRQTIGSKHTKSARSAWSSVDPVQRMQRLWLGARGVTVQDVPRGATAHRFDARHHHHHHHDGHTKVVVNGDDDHVKVHERSASEDARHHAPRDDHDHVVIEGKNDHVHVHNGHESDPDRVVVKGDNDHVHVHRSPSPHHHHHPDEVIVKGDHDTVHMRRSPEPLPHHHHDHDHDTVVVKGDHDHVNVHRRSPTPHHHHDHKIIVKGDNQHIHVGRSPLPAPLPHHHHSEKVIVKGSHDHVNVHGRRSWSPYGHSTIINSGNGGAYVVYHKMISQTDSSGSLLDMQLHLRRDDQSNGVPGSIDIMSPVANSTTGERLASLLLAAPTNGTAEQNTTSSTFVLNASDSDRTQMYLVALPVAAGGPSSTNSTTSNSTNPAPFIQVALQMPVFDAASAQLKSYCATFDARPAAPAPMTAEECRQGSSYDAHKSQTFAYEPQTGTLSPMWVAEDDSTDDTQPDSSQGDAGSDVDTSPMAEDPTSDEGSDDSGDDIPGSQGNSTTVDPATPASDKIASVTSFEDEALDQRYGDATRPPARMVLSRRFPAGALSDARNVTLVFSPAAPEVSPSAVHPPAEKLAAPDANLGTTSSSMTSTSSSSSSPTASTDAATTTMGALDSAATSDIATSSDSATTSSASSSSSSVTDSSATASVTSSPALEVKVYNPYAEDVASDSVTSSMTSTSSTSATATMTPVSTAPYEWMFKQGALTDLE</sequence>
<feature type="compositionally biased region" description="Low complexity" evidence="1">
    <location>
        <begin position="789"/>
        <end position="808"/>
    </location>
</feature>
<reference evidence="3" key="1">
    <citation type="submission" date="2022-11" db="EMBL/GenBank/DDBJ databases">
        <title>Genome Sequence of Cubamyces cubensis.</title>
        <authorList>
            <person name="Buettner E."/>
        </authorList>
    </citation>
    <scope>NUCLEOTIDE SEQUENCE</scope>
    <source>
        <strain evidence="3">MPL-01</strain>
    </source>
</reference>
<feature type="compositionally biased region" description="Acidic residues" evidence="1">
    <location>
        <begin position="597"/>
        <end position="608"/>
    </location>
</feature>
<feature type="region of interest" description="Disordered" evidence="1">
    <location>
        <begin position="556"/>
        <end position="653"/>
    </location>
</feature>
<evidence type="ECO:0000313" key="4">
    <source>
        <dbReference type="Proteomes" id="UP001215151"/>
    </source>
</evidence>
<organism evidence="3 4">
    <name type="scientific">Trametes cubensis</name>
    <dbReference type="NCBI Taxonomy" id="1111947"/>
    <lineage>
        <taxon>Eukaryota</taxon>
        <taxon>Fungi</taxon>
        <taxon>Dikarya</taxon>
        <taxon>Basidiomycota</taxon>
        <taxon>Agaricomycotina</taxon>
        <taxon>Agaricomycetes</taxon>
        <taxon>Polyporales</taxon>
        <taxon>Polyporaceae</taxon>
        <taxon>Trametes</taxon>
    </lineage>
</organism>
<gene>
    <name evidence="3" type="ORF">ONZ51_g1324</name>
</gene>
<evidence type="ECO:0000256" key="1">
    <source>
        <dbReference type="SAM" id="MobiDB-lite"/>
    </source>
</evidence>